<dbReference type="GeneID" id="54558477"/>
<evidence type="ECO:0008006" key="4">
    <source>
        <dbReference type="Google" id="ProtNLM"/>
    </source>
</evidence>
<dbReference type="EMBL" id="ML993587">
    <property type="protein sequence ID" value="KAF2169632.1"/>
    <property type="molecule type" value="Genomic_DNA"/>
</dbReference>
<dbReference type="InterPro" id="IPR029058">
    <property type="entry name" value="AB_hydrolase_fold"/>
</dbReference>
<evidence type="ECO:0000256" key="1">
    <source>
        <dbReference type="SAM" id="MobiDB-lite"/>
    </source>
</evidence>
<proteinExistence type="predicted"/>
<organism evidence="2 3">
    <name type="scientific">Zasmidium cellare ATCC 36951</name>
    <dbReference type="NCBI Taxonomy" id="1080233"/>
    <lineage>
        <taxon>Eukaryota</taxon>
        <taxon>Fungi</taxon>
        <taxon>Dikarya</taxon>
        <taxon>Ascomycota</taxon>
        <taxon>Pezizomycotina</taxon>
        <taxon>Dothideomycetes</taxon>
        <taxon>Dothideomycetidae</taxon>
        <taxon>Mycosphaerellales</taxon>
        <taxon>Mycosphaerellaceae</taxon>
        <taxon>Zasmidium</taxon>
    </lineage>
</organism>
<dbReference type="Gene3D" id="3.40.50.1820">
    <property type="entry name" value="alpha/beta hydrolase"/>
    <property type="match status" value="1"/>
</dbReference>
<gene>
    <name evidence="2" type="ORF">M409DRAFT_20046</name>
</gene>
<protein>
    <recommendedName>
        <fullName evidence="4">Carboxylic ester hydrolase</fullName>
    </recommendedName>
</protein>
<evidence type="ECO:0000313" key="2">
    <source>
        <dbReference type="EMBL" id="KAF2169632.1"/>
    </source>
</evidence>
<dbReference type="Proteomes" id="UP000799537">
    <property type="component" value="Unassembled WGS sequence"/>
</dbReference>
<dbReference type="SUPFAM" id="SSF53474">
    <property type="entry name" value="alpha/beta-Hydrolases"/>
    <property type="match status" value="1"/>
</dbReference>
<dbReference type="OrthoDB" id="2334691at2759"/>
<feature type="compositionally biased region" description="Basic and acidic residues" evidence="1">
    <location>
        <begin position="289"/>
        <end position="301"/>
    </location>
</feature>
<keyword evidence="3" id="KW-1185">Reference proteome</keyword>
<sequence length="336" mass="37277">MASLSMITPVDNLSPDVAQELGLLGCVPALSCVSDPRFSYYLYAPSTYHRQTTAPPRVLVLIHHSLRNAYALREAFRAFALDHNLFLLCPLFPIGFLDPGDTDNYKNLHYRGVHYDRVLLSMVDEVQARYPKIPADTTFGLYGFSGGAQFVHRFAYLHAERLWGLVVAAPGAQTPWDHTRDYPAGVRDLQTVFPGTADGWEGPLRLLPTAFMCGAQDTDVSWARLRGRETPAEGGRLAAARRLREDWVKQGALRTRFVAVEGAAHEESKILECVQGFFDEVLAEGQGQEGKEQQEGKELTTRAKTTTTQQQQQHSYTAHVNPTPKLDAHGVSIVVG</sequence>
<dbReference type="RefSeq" id="XP_033670521.1">
    <property type="nucleotide sequence ID" value="XM_033805205.1"/>
</dbReference>
<evidence type="ECO:0000313" key="3">
    <source>
        <dbReference type="Proteomes" id="UP000799537"/>
    </source>
</evidence>
<feature type="region of interest" description="Disordered" evidence="1">
    <location>
        <begin position="285"/>
        <end position="329"/>
    </location>
</feature>
<accession>A0A6A6CUY8</accession>
<name>A0A6A6CUY8_ZASCE</name>
<reference evidence="2" key="1">
    <citation type="journal article" date="2020" name="Stud. Mycol.">
        <title>101 Dothideomycetes genomes: a test case for predicting lifestyles and emergence of pathogens.</title>
        <authorList>
            <person name="Haridas S."/>
            <person name="Albert R."/>
            <person name="Binder M."/>
            <person name="Bloem J."/>
            <person name="Labutti K."/>
            <person name="Salamov A."/>
            <person name="Andreopoulos B."/>
            <person name="Baker S."/>
            <person name="Barry K."/>
            <person name="Bills G."/>
            <person name="Bluhm B."/>
            <person name="Cannon C."/>
            <person name="Castanera R."/>
            <person name="Culley D."/>
            <person name="Daum C."/>
            <person name="Ezra D."/>
            <person name="Gonzalez J."/>
            <person name="Henrissat B."/>
            <person name="Kuo A."/>
            <person name="Liang C."/>
            <person name="Lipzen A."/>
            <person name="Lutzoni F."/>
            <person name="Magnuson J."/>
            <person name="Mondo S."/>
            <person name="Nolan M."/>
            <person name="Ohm R."/>
            <person name="Pangilinan J."/>
            <person name="Park H.-J."/>
            <person name="Ramirez L."/>
            <person name="Alfaro M."/>
            <person name="Sun H."/>
            <person name="Tritt A."/>
            <person name="Yoshinaga Y."/>
            <person name="Zwiers L.-H."/>
            <person name="Turgeon B."/>
            <person name="Goodwin S."/>
            <person name="Spatafora J."/>
            <person name="Crous P."/>
            <person name="Grigoriev I."/>
        </authorList>
    </citation>
    <scope>NUCLEOTIDE SEQUENCE</scope>
    <source>
        <strain evidence="2">ATCC 36951</strain>
    </source>
</reference>
<dbReference type="AlphaFoldDB" id="A0A6A6CUY8"/>